<dbReference type="InterPro" id="IPR016040">
    <property type="entry name" value="NAD(P)-bd_dom"/>
</dbReference>
<keyword evidence="3" id="KW-1185">Reference proteome</keyword>
<dbReference type="EMBL" id="AVFL01000009">
    <property type="protein sequence ID" value="EWY40081.1"/>
    <property type="molecule type" value="Genomic_DNA"/>
</dbReference>
<dbReference type="Gene3D" id="3.90.25.10">
    <property type="entry name" value="UDP-galactose 4-epimerase, domain 1"/>
    <property type="match status" value="1"/>
</dbReference>
<evidence type="ECO:0000313" key="2">
    <source>
        <dbReference type="EMBL" id="EWY40081.1"/>
    </source>
</evidence>
<dbReference type="PATRIC" id="fig|1385369.3.peg.2977"/>
<organism evidence="2 3">
    <name type="scientific">Skermanella stibiiresistens SB22</name>
    <dbReference type="NCBI Taxonomy" id="1385369"/>
    <lineage>
        <taxon>Bacteria</taxon>
        <taxon>Pseudomonadati</taxon>
        <taxon>Pseudomonadota</taxon>
        <taxon>Alphaproteobacteria</taxon>
        <taxon>Rhodospirillales</taxon>
        <taxon>Azospirillaceae</taxon>
        <taxon>Skermanella</taxon>
    </lineage>
</organism>
<dbReference type="PANTHER" id="PTHR47129:SF1">
    <property type="entry name" value="NMRA-LIKE DOMAIN-CONTAINING PROTEIN"/>
    <property type="match status" value="1"/>
</dbReference>
<feature type="domain" description="NAD(P)-binding" evidence="1">
    <location>
        <begin position="13"/>
        <end position="192"/>
    </location>
</feature>
<dbReference type="RefSeq" id="WP_084164732.1">
    <property type="nucleotide sequence ID" value="NZ_AVFL01000009.1"/>
</dbReference>
<dbReference type="STRING" id="1385369.N825_03675"/>
<protein>
    <submittedName>
        <fullName evidence="2">Nucleoside-diphosphate sugar epimerase</fullName>
    </submittedName>
</protein>
<sequence length="298" mass="30976">MMGDRVKTLMVTGAGGHLGRRVVEILLAGGQGKVIAGSRDPSKLTALAELGAEIRKVDFDDPDLAGTFAGVDRLLIVSTDEIAVPGRRLAQHKAAVDAAVKAGVGHVVYTSMPNPEPGSPIPFAPDHFGTEQALAASGLGWTVLRDSWYAENLLLSLPHVLATGQWFTSAGDGRVAHVTRDDCARAAAAALAAGERGNARYDVTGPEALTTTEIAAIASDVFGRPITVVQVTDEQLAEGMVASGVPAFLAPILVSFDTNTRVGRADLVGDGVKTLTGEDPTSLRDYLTANKAAFLKAV</sequence>
<dbReference type="Gene3D" id="3.40.50.720">
    <property type="entry name" value="NAD(P)-binding Rossmann-like Domain"/>
    <property type="match status" value="1"/>
</dbReference>
<name>W9H5M5_9PROT</name>
<dbReference type="Proteomes" id="UP000019486">
    <property type="component" value="Unassembled WGS sequence"/>
</dbReference>
<reference evidence="2 3" key="1">
    <citation type="submission" date="2013-08" db="EMBL/GenBank/DDBJ databases">
        <title>The genome sequence of Skermanella stibiiresistens.</title>
        <authorList>
            <person name="Zhu W."/>
            <person name="Wang G."/>
        </authorList>
    </citation>
    <scope>NUCLEOTIDE SEQUENCE [LARGE SCALE GENOMIC DNA]</scope>
    <source>
        <strain evidence="2 3">SB22</strain>
    </source>
</reference>
<dbReference type="CDD" id="cd05269">
    <property type="entry name" value="TMR_SDR_a"/>
    <property type="match status" value="1"/>
</dbReference>
<gene>
    <name evidence="2" type="ORF">N825_03675</name>
</gene>
<dbReference type="InterPro" id="IPR036291">
    <property type="entry name" value="NAD(P)-bd_dom_sf"/>
</dbReference>
<proteinExistence type="predicted"/>
<dbReference type="PANTHER" id="PTHR47129">
    <property type="entry name" value="QUINONE OXIDOREDUCTASE 2"/>
    <property type="match status" value="1"/>
</dbReference>
<dbReference type="Pfam" id="PF13460">
    <property type="entry name" value="NAD_binding_10"/>
    <property type="match status" value="1"/>
</dbReference>
<comment type="caution">
    <text evidence="2">The sequence shown here is derived from an EMBL/GenBank/DDBJ whole genome shotgun (WGS) entry which is preliminary data.</text>
</comment>
<evidence type="ECO:0000313" key="3">
    <source>
        <dbReference type="Proteomes" id="UP000019486"/>
    </source>
</evidence>
<accession>W9H5M5</accession>
<evidence type="ECO:0000259" key="1">
    <source>
        <dbReference type="Pfam" id="PF13460"/>
    </source>
</evidence>
<dbReference type="SUPFAM" id="SSF51735">
    <property type="entry name" value="NAD(P)-binding Rossmann-fold domains"/>
    <property type="match status" value="1"/>
</dbReference>
<dbReference type="AlphaFoldDB" id="W9H5M5"/>
<dbReference type="InterPro" id="IPR052718">
    <property type="entry name" value="NmrA-type_oxidoreductase"/>
</dbReference>